<keyword evidence="2" id="KW-1185">Reference proteome</keyword>
<evidence type="ECO:0000313" key="2">
    <source>
        <dbReference type="Proteomes" id="UP000608420"/>
    </source>
</evidence>
<accession>A0ABQ1VRT9</accession>
<reference evidence="2" key="1">
    <citation type="journal article" date="2019" name="Int. J. Syst. Evol. Microbiol.">
        <title>The Global Catalogue of Microorganisms (GCM) 10K type strain sequencing project: providing services to taxonomists for standard genome sequencing and annotation.</title>
        <authorList>
            <consortium name="The Broad Institute Genomics Platform"/>
            <consortium name="The Broad Institute Genome Sequencing Center for Infectious Disease"/>
            <person name="Wu L."/>
            <person name="Ma J."/>
        </authorList>
    </citation>
    <scope>NUCLEOTIDE SEQUENCE [LARGE SCALE GENOMIC DNA]</scope>
    <source>
        <strain evidence="2">CGMCC 1.15420</strain>
    </source>
</reference>
<comment type="caution">
    <text evidence="1">The sequence shown here is derived from an EMBL/GenBank/DDBJ whole genome shotgun (WGS) entry which is preliminary data.</text>
</comment>
<organism evidence="1 2">
    <name type="scientific">Paenibacillus aceti</name>
    <dbReference type="NCBI Taxonomy" id="1820010"/>
    <lineage>
        <taxon>Bacteria</taxon>
        <taxon>Bacillati</taxon>
        <taxon>Bacillota</taxon>
        <taxon>Bacilli</taxon>
        <taxon>Bacillales</taxon>
        <taxon>Paenibacillaceae</taxon>
        <taxon>Paenibacillus</taxon>
    </lineage>
</organism>
<dbReference type="Proteomes" id="UP000608420">
    <property type="component" value="Unassembled WGS sequence"/>
</dbReference>
<protein>
    <submittedName>
        <fullName evidence="1">Uncharacterized protein</fullName>
    </submittedName>
</protein>
<sequence length="73" mass="8167">MCCAQTFSTSAEIFCYNEVNTYVRLSDMRFFLILKCGLKGIIGHQIDLDSSVAPIVNRGKLEVYGLNLAKKFA</sequence>
<gene>
    <name evidence="1" type="ORF">GCM10010913_10230</name>
</gene>
<dbReference type="EMBL" id="BMIW01000005">
    <property type="protein sequence ID" value="GGF90691.1"/>
    <property type="molecule type" value="Genomic_DNA"/>
</dbReference>
<name>A0ABQ1VRT9_9BACL</name>
<proteinExistence type="predicted"/>
<evidence type="ECO:0000313" key="1">
    <source>
        <dbReference type="EMBL" id="GGF90691.1"/>
    </source>
</evidence>